<dbReference type="SUPFAM" id="SSF55729">
    <property type="entry name" value="Acyl-CoA N-acyltransferases (Nat)"/>
    <property type="match status" value="1"/>
</dbReference>
<keyword evidence="11" id="KW-1185">Reference proteome</keyword>
<dbReference type="HOGENOM" id="CLU_609699_0_0_1"/>
<evidence type="ECO:0000256" key="7">
    <source>
        <dbReference type="ARBA" id="ARBA00022833"/>
    </source>
</evidence>
<dbReference type="RefSeq" id="XP_002340987.1">
    <property type="nucleotide sequence ID" value="XM_002340946.1"/>
</dbReference>
<dbReference type="Pfam" id="PF03226">
    <property type="entry name" value="Yippee-Mis18"/>
    <property type="match status" value="1"/>
</dbReference>
<evidence type="ECO:0000256" key="4">
    <source>
        <dbReference type="ARBA" id="ARBA00011486"/>
    </source>
</evidence>
<dbReference type="PhylomeDB" id="B8LT92"/>
<dbReference type="InterPro" id="IPR004910">
    <property type="entry name" value="Yippee/Mis18/Cereblon"/>
</dbReference>
<keyword evidence="5" id="KW-0479">Metal-binding</keyword>
<dbReference type="PROSITE" id="PS51792">
    <property type="entry name" value="YIPPEE"/>
    <property type="match status" value="1"/>
</dbReference>
<dbReference type="GeneID" id="8105945"/>
<dbReference type="Gene3D" id="3.40.630.60">
    <property type="match status" value="1"/>
</dbReference>
<evidence type="ECO:0000256" key="6">
    <source>
        <dbReference type="ARBA" id="ARBA00022758"/>
    </source>
</evidence>
<dbReference type="STRING" id="441959.B8LT92"/>
<dbReference type="Proteomes" id="UP000001745">
    <property type="component" value="Unassembled WGS sequence"/>
</dbReference>
<gene>
    <name evidence="10" type="ORF">TSTA_070140</name>
</gene>
<keyword evidence="6" id="KW-0688">Ribosomal frameshifting</keyword>
<dbReference type="PANTHER" id="PTHR13848">
    <property type="entry name" value="PROTEIN YIPPEE-LIKE CG15309-RELATED"/>
    <property type="match status" value="1"/>
</dbReference>
<dbReference type="InterPro" id="IPR016181">
    <property type="entry name" value="Acyl_CoA_acyltransferase"/>
</dbReference>
<dbReference type="InterPro" id="IPR002993">
    <property type="entry name" value="ODC_AZ"/>
</dbReference>
<evidence type="ECO:0000313" key="10">
    <source>
        <dbReference type="EMBL" id="EED23600.1"/>
    </source>
</evidence>
<evidence type="ECO:0000256" key="2">
    <source>
        <dbReference type="ARBA" id="ARBA00005613"/>
    </source>
</evidence>
<dbReference type="EMBL" id="EQ962652">
    <property type="protein sequence ID" value="EED23600.1"/>
    <property type="molecule type" value="Genomic_DNA"/>
</dbReference>
<feature type="region of interest" description="Disordered" evidence="8">
    <location>
        <begin position="465"/>
        <end position="514"/>
    </location>
</feature>
<dbReference type="GO" id="GO:0046872">
    <property type="term" value="F:metal ion binding"/>
    <property type="evidence" value="ECO:0007669"/>
    <property type="project" value="UniProtKB-KW"/>
</dbReference>
<dbReference type="InterPro" id="IPR034751">
    <property type="entry name" value="Yippee"/>
</dbReference>
<dbReference type="InterPro" id="IPR039058">
    <property type="entry name" value="Yippee_fam"/>
</dbReference>
<dbReference type="OMA" id="YIRCARC"/>
<dbReference type="GO" id="GO:0075523">
    <property type="term" value="P:viral translational frameshifting"/>
    <property type="evidence" value="ECO:0007669"/>
    <property type="project" value="UniProtKB-KW"/>
</dbReference>
<dbReference type="OrthoDB" id="6407410at2759"/>
<comment type="similarity">
    <text evidence="3">Belongs to the ODC antizyme family.</text>
</comment>
<keyword evidence="7" id="KW-0862">Zinc</keyword>
<evidence type="ECO:0000256" key="5">
    <source>
        <dbReference type="ARBA" id="ARBA00022723"/>
    </source>
</evidence>
<comment type="function">
    <text evidence="1">Ornithine decarboxylase (ODC) antizyme protein that negatively regulates ODC activity and intracellular polyamine biosynthesis in response to increased intracellular polyamine levels. Binds to ODC monomers, inhibiting the assembly of the functional ODC homodimer, and targets the monomers for ubiquitin-independent proteolytic destruction by the 26S proteasome.</text>
</comment>
<feature type="compositionally biased region" description="Acidic residues" evidence="8">
    <location>
        <begin position="505"/>
        <end position="514"/>
    </location>
</feature>
<evidence type="ECO:0000313" key="11">
    <source>
        <dbReference type="Proteomes" id="UP000001745"/>
    </source>
</evidence>
<reference evidence="11" key="1">
    <citation type="journal article" date="2015" name="Genome Announc.">
        <title>Genome sequence of the AIDS-associated pathogen Penicillium marneffei (ATCC18224) and its near taxonomic relative Talaromyces stipitatus (ATCC10500).</title>
        <authorList>
            <person name="Nierman W.C."/>
            <person name="Fedorova-Abrams N.D."/>
            <person name="Andrianopoulos A."/>
        </authorList>
    </citation>
    <scope>NUCLEOTIDE SEQUENCE [LARGE SCALE GENOMIC DNA]</scope>
    <source>
        <strain evidence="11">ATCC 10500 / CBS 375.48 / QM 6759 / NRRL 1006</strain>
    </source>
</reference>
<comment type="subunit">
    <text evidence="4">Interacts with ODC and thereby sterically blocks ODC homodimerization.</text>
</comment>
<dbReference type="eggNOG" id="KOG3399">
    <property type="taxonomic scope" value="Eukaryota"/>
</dbReference>
<organism evidence="10 11">
    <name type="scientific">Talaromyces stipitatus (strain ATCC 10500 / CBS 375.48 / QM 6759 / NRRL 1006)</name>
    <name type="common">Penicillium stipitatum</name>
    <dbReference type="NCBI Taxonomy" id="441959"/>
    <lineage>
        <taxon>Eukaryota</taxon>
        <taxon>Fungi</taxon>
        <taxon>Dikarya</taxon>
        <taxon>Ascomycota</taxon>
        <taxon>Pezizomycotina</taxon>
        <taxon>Eurotiomycetes</taxon>
        <taxon>Eurotiomycetidae</taxon>
        <taxon>Eurotiales</taxon>
        <taxon>Trichocomaceae</taxon>
        <taxon>Talaromyces</taxon>
        <taxon>Talaromyces sect. Talaromyces</taxon>
    </lineage>
</organism>
<evidence type="ECO:0000256" key="1">
    <source>
        <dbReference type="ARBA" id="ARBA00002307"/>
    </source>
</evidence>
<name>B8LT92_TALSN</name>
<evidence type="ECO:0000256" key="8">
    <source>
        <dbReference type="SAM" id="MobiDB-lite"/>
    </source>
</evidence>
<accession>B8LT92</accession>
<dbReference type="InParanoid" id="B8LT92"/>
<dbReference type="VEuPathDB" id="FungiDB:TSTA_070140"/>
<comment type="similarity">
    <text evidence="2">Belongs to the yippee family.</text>
</comment>
<feature type="domain" description="Yippee" evidence="9">
    <location>
        <begin position="345"/>
        <end position="460"/>
    </location>
</feature>
<evidence type="ECO:0000259" key="9">
    <source>
        <dbReference type="PROSITE" id="PS51792"/>
    </source>
</evidence>
<dbReference type="InterPro" id="IPR038581">
    <property type="entry name" value="ODC_AZ_sf"/>
</dbReference>
<proteinExistence type="inferred from homology"/>
<sequence length="542" mass="59648">MEGELMSDSSNYSSQHQLSSHGQVSILASCYMASTVSETIKGFHYCTPNGAGIGMPEVPSGPDSRMTSPPHNISNTANTWPRHKVPRNSIDNINRGEAAQTITEECERLFCDTLSVMFLGERNRRHRTSLAMGAFQQNVRPDNRKLSRQRDIEAYLELWDYANDAIYRGFVVDGCGQRTLFVFLDSQATSHGIKTALLSLFELAELEAFECSQIMACVPRSDDPVGSGIVRNLGWCGFSLTSLDSWMPPGNGGMALSDRWLFLAAQVNKLRVVEAGLFKCPETTTNHRRSIAPAFPTFLLPSPSFPRRQRKASEDYNITENAIEDASPASSSENSKRALRSSHLSYIRCARCGADICHTSQIISKGFTGRHGRAYLVSPTDSASFLTGKHRTNNTAILPNTITQRAVPRQLVTGAHTVADINCMICGSVLGWKYIAAEEEAQRYKVGKYIIETKRITTSSCWEFQDDFPSPTPSDGGSASPLSMMRRSSSAGTTAGGGSGIDSSSDLEFDSQDEDECEDLFAGVWSPGLARRRRNRKLSRKL</sequence>
<protein>
    <submittedName>
        <fullName evidence="10">Yippee family protein</fullName>
    </submittedName>
</protein>
<evidence type="ECO:0000256" key="3">
    <source>
        <dbReference type="ARBA" id="ARBA00008796"/>
    </source>
</evidence>
<dbReference type="AlphaFoldDB" id="B8LT92"/>
<dbReference type="Pfam" id="PF02100">
    <property type="entry name" value="ODC_AZ"/>
    <property type="match status" value="1"/>
</dbReference>
<dbReference type="GO" id="GO:0008073">
    <property type="term" value="F:ornithine decarboxylase inhibitor activity"/>
    <property type="evidence" value="ECO:0007669"/>
    <property type="project" value="InterPro"/>
</dbReference>